<proteinExistence type="predicted"/>
<feature type="region of interest" description="Disordered" evidence="1">
    <location>
        <begin position="90"/>
        <end position="121"/>
    </location>
</feature>
<evidence type="ECO:0000313" key="3">
    <source>
        <dbReference type="Proteomes" id="UP000011115"/>
    </source>
</evidence>
<dbReference type="HOGENOM" id="CLU_1071944_0_0_1"/>
<reference evidence="2" key="2">
    <citation type="submission" date="2015-06" db="UniProtKB">
        <authorList>
            <consortium name="EnsemblPlants"/>
        </authorList>
    </citation>
    <scope>IDENTIFICATION</scope>
    <source>
        <strain evidence="2">DM1-3 516 R44</strain>
    </source>
</reference>
<feature type="compositionally biased region" description="Polar residues" evidence="1">
    <location>
        <begin position="90"/>
        <end position="118"/>
    </location>
</feature>
<sequence>FGPPESSNPVGELVTLRQTGTIKIYQRQFQEKLTRPNELIPEQLHMEIFMGGLDDSIKLDAQLLKPPDLSIATSIARDLEQKQQLQRVSNTRKAAWQQSRTSHDNTVNSAKSNTGLIGSSTSTNIQTSNQTLFFKRLTRVEMAEKRAKRLCYNCDEQYSVTHQCKRLLWLELDDSVDDAIPEVPDDCPKISLHAITGQRHAQTMQLPALINRHHMLSLIDSGSTHNFISSTATSRLLLDVFFLHNIRISIAKEEKVQCLV</sequence>
<dbReference type="Proteomes" id="UP000011115">
    <property type="component" value="Unassembled WGS sequence"/>
</dbReference>
<dbReference type="EnsemblPlants" id="PGSC0003DMT400090614">
    <property type="protein sequence ID" value="PGSC0003DMT400090614"/>
    <property type="gene ID" value="PGSC0003DMG400040185"/>
</dbReference>
<protein>
    <submittedName>
        <fullName evidence="2">Retrotransposon protein, unclassified</fullName>
    </submittedName>
</protein>
<dbReference type="PaxDb" id="4113-PGSC0003DMT400090614"/>
<organism evidence="2 3">
    <name type="scientific">Solanum tuberosum</name>
    <name type="common">Potato</name>
    <dbReference type="NCBI Taxonomy" id="4113"/>
    <lineage>
        <taxon>Eukaryota</taxon>
        <taxon>Viridiplantae</taxon>
        <taxon>Streptophyta</taxon>
        <taxon>Embryophyta</taxon>
        <taxon>Tracheophyta</taxon>
        <taxon>Spermatophyta</taxon>
        <taxon>Magnoliopsida</taxon>
        <taxon>eudicotyledons</taxon>
        <taxon>Gunneridae</taxon>
        <taxon>Pentapetalae</taxon>
        <taxon>asterids</taxon>
        <taxon>lamiids</taxon>
        <taxon>Solanales</taxon>
        <taxon>Solanaceae</taxon>
        <taxon>Solanoideae</taxon>
        <taxon>Solaneae</taxon>
        <taxon>Solanum</taxon>
    </lineage>
</organism>
<dbReference type="OMA" id="MEGEANH"/>
<name>M1DKS7_SOLTU</name>
<keyword evidence="3" id="KW-1185">Reference proteome</keyword>
<evidence type="ECO:0000313" key="2">
    <source>
        <dbReference type="EnsemblPlants" id="PGSC0003DMT400090614"/>
    </source>
</evidence>
<dbReference type="eggNOG" id="KOG0017">
    <property type="taxonomic scope" value="Eukaryota"/>
</dbReference>
<dbReference type="AlphaFoldDB" id="M1DKS7"/>
<accession>M1DKS7</accession>
<dbReference type="Gramene" id="PGSC0003DMT400090614">
    <property type="protein sequence ID" value="PGSC0003DMT400090614"/>
    <property type="gene ID" value="PGSC0003DMG400040185"/>
</dbReference>
<dbReference type="InParanoid" id="M1DKS7"/>
<evidence type="ECO:0000256" key="1">
    <source>
        <dbReference type="SAM" id="MobiDB-lite"/>
    </source>
</evidence>
<reference evidence="3" key="1">
    <citation type="journal article" date="2011" name="Nature">
        <title>Genome sequence and analysis of the tuber crop potato.</title>
        <authorList>
            <consortium name="The Potato Genome Sequencing Consortium"/>
        </authorList>
    </citation>
    <scope>NUCLEOTIDE SEQUENCE [LARGE SCALE GENOMIC DNA]</scope>
    <source>
        <strain evidence="3">cv. DM1-3 516 R44</strain>
    </source>
</reference>